<gene>
    <name evidence="2" type="ORF">HNR40_001637</name>
</gene>
<dbReference type="Proteomes" id="UP000568380">
    <property type="component" value="Unassembled WGS sequence"/>
</dbReference>
<comment type="caution">
    <text evidence="2">The sequence shown here is derived from an EMBL/GenBank/DDBJ whole genome shotgun (WGS) entry which is preliminary data.</text>
</comment>
<proteinExistence type="predicted"/>
<dbReference type="GO" id="GO:0004371">
    <property type="term" value="F:glycerone kinase activity"/>
    <property type="evidence" value="ECO:0007669"/>
    <property type="project" value="InterPro"/>
</dbReference>
<name>A0A7W8A0H5_9ACTN</name>
<keyword evidence="3" id="KW-1185">Reference proteome</keyword>
<evidence type="ECO:0000313" key="2">
    <source>
        <dbReference type="EMBL" id="MBB5076173.1"/>
    </source>
</evidence>
<dbReference type="InterPro" id="IPR004007">
    <property type="entry name" value="DhaL_dom"/>
</dbReference>
<dbReference type="EMBL" id="JACHIN010000002">
    <property type="protein sequence ID" value="MBB5076173.1"/>
    <property type="molecule type" value="Genomic_DNA"/>
</dbReference>
<sequence>MNSSELERIAQALVESLGQADRIAAELYVAAGRITRLAALVGSLPDPGAWATASMLNAAAAKCVLAANLLRQAGKIGADWARQAVWRAG</sequence>
<feature type="domain" description="DhaL" evidence="1">
    <location>
        <begin position="1"/>
        <end position="61"/>
    </location>
</feature>
<dbReference type="GO" id="GO:0006071">
    <property type="term" value="P:glycerol metabolic process"/>
    <property type="evidence" value="ECO:0007669"/>
    <property type="project" value="InterPro"/>
</dbReference>
<dbReference type="PROSITE" id="PS51480">
    <property type="entry name" value="DHAL"/>
    <property type="match status" value="1"/>
</dbReference>
<reference evidence="2 3" key="1">
    <citation type="submission" date="2020-08" db="EMBL/GenBank/DDBJ databases">
        <title>Genomic Encyclopedia of Type Strains, Phase IV (KMG-IV): sequencing the most valuable type-strain genomes for metagenomic binning, comparative biology and taxonomic classification.</title>
        <authorList>
            <person name="Goeker M."/>
        </authorList>
    </citation>
    <scope>NUCLEOTIDE SEQUENCE [LARGE SCALE GENOMIC DNA]</scope>
    <source>
        <strain evidence="2 3">DSM 45385</strain>
    </source>
</reference>
<dbReference type="AlphaFoldDB" id="A0A7W8A0H5"/>
<evidence type="ECO:0000313" key="3">
    <source>
        <dbReference type="Proteomes" id="UP000568380"/>
    </source>
</evidence>
<dbReference type="RefSeq" id="WP_184959543.1">
    <property type="nucleotide sequence ID" value="NZ_JACHIN010000002.1"/>
</dbReference>
<accession>A0A7W8A0H5</accession>
<protein>
    <recommendedName>
        <fullName evidence="1">DhaL domain-containing protein</fullName>
    </recommendedName>
</protein>
<evidence type="ECO:0000259" key="1">
    <source>
        <dbReference type="PROSITE" id="PS51480"/>
    </source>
</evidence>
<organism evidence="2 3">
    <name type="scientific">Nonomuraea endophytica</name>
    <dbReference type="NCBI Taxonomy" id="714136"/>
    <lineage>
        <taxon>Bacteria</taxon>
        <taxon>Bacillati</taxon>
        <taxon>Actinomycetota</taxon>
        <taxon>Actinomycetes</taxon>
        <taxon>Streptosporangiales</taxon>
        <taxon>Streptosporangiaceae</taxon>
        <taxon>Nonomuraea</taxon>
    </lineage>
</organism>